<protein>
    <submittedName>
        <fullName evidence="2">Uncharacterized protein</fullName>
    </submittedName>
</protein>
<organism evidence="2 3">
    <name type="scientific">Dendrothele bispora (strain CBS 962.96)</name>
    <dbReference type="NCBI Taxonomy" id="1314807"/>
    <lineage>
        <taxon>Eukaryota</taxon>
        <taxon>Fungi</taxon>
        <taxon>Dikarya</taxon>
        <taxon>Basidiomycota</taxon>
        <taxon>Agaricomycotina</taxon>
        <taxon>Agaricomycetes</taxon>
        <taxon>Agaricomycetidae</taxon>
        <taxon>Agaricales</taxon>
        <taxon>Agaricales incertae sedis</taxon>
        <taxon>Dendrothele</taxon>
    </lineage>
</organism>
<dbReference type="AlphaFoldDB" id="A0A4S8LP45"/>
<name>A0A4S8LP45_DENBC</name>
<sequence length="213" mass="23898">MPLETGDGAYSLNDQRIENYLHLIGFEYSAILLWDFILTFCEQMAICRYGSQTPMEVSEQFIDQAILLQSVPFFGRDIDRHSLSFFTLSFPFAYLTFRVYAIYNQNKKVFVFMALAGAVLAGLALTSYLNPAHEVPPVSLYADNRIDNAIQPPAITLGIEEAASWEALFVYDVLLFIMLVLRGVMALANLANIFTFYFAGPYTRGGLSTFSSA</sequence>
<keyword evidence="1" id="KW-0812">Transmembrane</keyword>
<dbReference type="EMBL" id="ML179331">
    <property type="protein sequence ID" value="THU90568.1"/>
    <property type="molecule type" value="Genomic_DNA"/>
</dbReference>
<proteinExistence type="predicted"/>
<dbReference type="Proteomes" id="UP000297245">
    <property type="component" value="Unassembled WGS sequence"/>
</dbReference>
<dbReference type="OrthoDB" id="2686513at2759"/>
<feature type="transmembrane region" description="Helical" evidence="1">
    <location>
        <begin position="83"/>
        <end position="103"/>
    </location>
</feature>
<evidence type="ECO:0000256" key="1">
    <source>
        <dbReference type="SAM" id="Phobius"/>
    </source>
</evidence>
<reference evidence="2 3" key="1">
    <citation type="journal article" date="2019" name="Nat. Ecol. Evol.">
        <title>Megaphylogeny resolves global patterns of mushroom evolution.</title>
        <authorList>
            <person name="Varga T."/>
            <person name="Krizsan K."/>
            <person name="Foldi C."/>
            <person name="Dima B."/>
            <person name="Sanchez-Garcia M."/>
            <person name="Sanchez-Ramirez S."/>
            <person name="Szollosi G.J."/>
            <person name="Szarkandi J.G."/>
            <person name="Papp V."/>
            <person name="Albert L."/>
            <person name="Andreopoulos W."/>
            <person name="Angelini C."/>
            <person name="Antonin V."/>
            <person name="Barry K.W."/>
            <person name="Bougher N.L."/>
            <person name="Buchanan P."/>
            <person name="Buyck B."/>
            <person name="Bense V."/>
            <person name="Catcheside P."/>
            <person name="Chovatia M."/>
            <person name="Cooper J."/>
            <person name="Damon W."/>
            <person name="Desjardin D."/>
            <person name="Finy P."/>
            <person name="Geml J."/>
            <person name="Haridas S."/>
            <person name="Hughes K."/>
            <person name="Justo A."/>
            <person name="Karasinski D."/>
            <person name="Kautmanova I."/>
            <person name="Kiss B."/>
            <person name="Kocsube S."/>
            <person name="Kotiranta H."/>
            <person name="LaButti K.M."/>
            <person name="Lechner B.E."/>
            <person name="Liimatainen K."/>
            <person name="Lipzen A."/>
            <person name="Lukacs Z."/>
            <person name="Mihaltcheva S."/>
            <person name="Morgado L.N."/>
            <person name="Niskanen T."/>
            <person name="Noordeloos M.E."/>
            <person name="Ohm R.A."/>
            <person name="Ortiz-Santana B."/>
            <person name="Ovrebo C."/>
            <person name="Racz N."/>
            <person name="Riley R."/>
            <person name="Savchenko A."/>
            <person name="Shiryaev A."/>
            <person name="Soop K."/>
            <person name="Spirin V."/>
            <person name="Szebenyi C."/>
            <person name="Tomsovsky M."/>
            <person name="Tulloss R.E."/>
            <person name="Uehling J."/>
            <person name="Grigoriev I.V."/>
            <person name="Vagvolgyi C."/>
            <person name="Papp T."/>
            <person name="Martin F.M."/>
            <person name="Miettinen O."/>
            <person name="Hibbett D.S."/>
            <person name="Nagy L.G."/>
        </authorList>
    </citation>
    <scope>NUCLEOTIDE SEQUENCE [LARGE SCALE GENOMIC DNA]</scope>
    <source>
        <strain evidence="2 3">CBS 962.96</strain>
    </source>
</reference>
<gene>
    <name evidence="2" type="ORF">K435DRAFT_801926</name>
</gene>
<feature type="transmembrane region" description="Helical" evidence="1">
    <location>
        <begin position="173"/>
        <end position="199"/>
    </location>
</feature>
<evidence type="ECO:0000313" key="3">
    <source>
        <dbReference type="Proteomes" id="UP000297245"/>
    </source>
</evidence>
<accession>A0A4S8LP45</accession>
<keyword evidence="1" id="KW-1133">Transmembrane helix</keyword>
<feature type="transmembrane region" description="Helical" evidence="1">
    <location>
        <begin position="109"/>
        <end position="129"/>
    </location>
</feature>
<evidence type="ECO:0000313" key="2">
    <source>
        <dbReference type="EMBL" id="THU90568.1"/>
    </source>
</evidence>
<keyword evidence="3" id="KW-1185">Reference proteome</keyword>
<keyword evidence="1" id="KW-0472">Membrane</keyword>